<dbReference type="AlphaFoldDB" id="A0AA40D0D7"/>
<evidence type="ECO:0000256" key="1">
    <source>
        <dbReference type="SAM" id="SignalP"/>
    </source>
</evidence>
<accession>A0AA40D0D7</accession>
<name>A0AA40D0D7_9PEZI</name>
<reference evidence="2" key="1">
    <citation type="submission" date="2023-06" db="EMBL/GenBank/DDBJ databases">
        <title>Genome-scale phylogeny and comparative genomics of the fungal order Sordariales.</title>
        <authorList>
            <consortium name="Lawrence Berkeley National Laboratory"/>
            <person name="Hensen N."/>
            <person name="Bonometti L."/>
            <person name="Westerberg I."/>
            <person name="Brannstrom I.O."/>
            <person name="Guillou S."/>
            <person name="Cros-Aarteil S."/>
            <person name="Calhoun S."/>
            <person name="Haridas S."/>
            <person name="Kuo A."/>
            <person name="Mondo S."/>
            <person name="Pangilinan J."/>
            <person name="Riley R."/>
            <person name="Labutti K."/>
            <person name="Andreopoulos B."/>
            <person name="Lipzen A."/>
            <person name="Chen C."/>
            <person name="Yanf M."/>
            <person name="Daum C."/>
            <person name="Ng V."/>
            <person name="Clum A."/>
            <person name="Steindorff A."/>
            <person name="Ohm R."/>
            <person name="Martin F."/>
            <person name="Silar P."/>
            <person name="Natvig D."/>
            <person name="Lalanne C."/>
            <person name="Gautier V."/>
            <person name="Ament-Velasquez S.L."/>
            <person name="Kruys A."/>
            <person name="Hutchinson M.I."/>
            <person name="Powell A.J."/>
            <person name="Barry K."/>
            <person name="Miller A.N."/>
            <person name="Grigoriev I.V."/>
            <person name="Debuchy R."/>
            <person name="Gladieux P."/>
            <person name="Thoren M.H."/>
            <person name="Johannesson H."/>
        </authorList>
    </citation>
    <scope>NUCLEOTIDE SEQUENCE</scope>
    <source>
        <strain evidence="2">SMH2532-1</strain>
    </source>
</reference>
<feature type="signal peptide" evidence="1">
    <location>
        <begin position="1"/>
        <end position="18"/>
    </location>
</feature>
<evidence type="ECO:0000313" key="2">
    <source>
        <dbReference type="EMBL" id="KAK0655714.1"/>
    </source>
</evidence>
<sequence length="92" mass="9841">MYLLSLVTVLFTSLGAVAMPPAIDRRQTATRANGTCDVETNTCTIFEPTTLAGLRLNCLYGGGLHGAVNPPCASDGHTCWHYVGFYSGVHCY</sequence>
<keyword evidence="1" id="KW-0732">Signal</keyword>
<comment type="caution">
    <text evidence="2">The sequence shown here is derived from an EMBL/GenBank/DDBJ whole genome shotgun (WGS) entry which is preliminary data.</text>
</comment>
<protein>
    <submittedName>
        <fullName evidence="2">Uncharacterized protein</fullName>
    </submittedName>
</protein>
<dbReference type="Proteomes" id="UP001174936">
    <property type="component" value="Unassembled WGS sequence"/>
</dbReference>
<keyword evidence="3" id="KW-1185">Reference proteome</keyword>
<proteinExistence type="predicted"/>
<gene>
    <name evidence="2" type="ORF">B0T16DRAFT_451354</name>
</gene>
<dbReference type="EMBL" id="JAULSV010000001">
    <property type="protein sequence ID" value="KAK0655714.1"/>
    <property type="molecule type" value="Genomic_DNA"/>
</dbReference>
<evidence type="ECO:0000313" key="3">
    <source>
        <dbReference type="Proteomes" id="UP001174936"/>
    </source>
</evidence>
<feature type="chain" id="PRO_5041471215" evidence="1">
    <location>
        <begin position="19"/>
        <end position="92"/>
    </location>
</feature>
<organism evidence="2 3">
    <name type="scientific">Cercophora newfieldiana</name>
    <dbReference type="NCBI Taxonomy" id="92897"/>
    <lineage>
        <taxon>Eukaryota</taxon>
        <taxon>Fungi</taxon>
        <taxon>Dikarya</taxon>
        <taxon>Ascomycota</taxon>
        <taxon>Pezizomycotina</taxon>
        <taxon>Sordariomycetes</taxon>
        <taxon>Sordariomycetidae</taxon>
        <taxon>Sordariales</taxon>
        <taxon>Lasiosphaeriaceae</taxon>
        <taxon>Cercophora</taxon>
    </lineage>
</organism>